<sequence length="451" mass="48197">MIDQPTLAAIRFGYGLPLPKGAPVTPDAMLAALRAPDAMMQLHPTVGVDEARPLIAAAQEARRALRKDESLRLPYRTAMRAAAALDDAQTRAGFARALDAPDGFRERLCAFWADHFTTRARSAAERPLPGAFVHDAIRPHVTGRFGDMLVAATLHPAMLAYLDQTASVGPGSAFGVRRGRGLNENLAREVMELHSLGVGAAYDQGDVRQMALLLTGLDANAADGFVFRPDRAEPGAEVVLGRTYGGAGVAPIEAALRDIALRDDTAKHIARKLAVHFVSDAPDAGLVAALTAAYLDTGGDLLAVYAALLAHPAAWEPRLMKARQPVDFILAALRALGMTGAEVRRMAQGPAARLLTRPMALMGQDWQTPPGPDGWAEAAEAWITPQGMAARITWAMEVPGRLVVPMPDPVDFMRRCLGGAVDERLEWAAARAETTREGVGLVLSSPAFNRR</sequence>
<reference evidence="1 2" key="1">
    <citation type="submission" date="2016-10" db="EMBL/GenBank/DDBJ databases">
        <authorList>
            <person name="de Groot N.N."/>
        </authorList>
    </citation>
    <scope>NUCLEOTIDE SEQUENCE [LARGE SCALE GENOMIC DNA]</scope>
    <source>
        <strain evidence="1 2">CGMCC 1.10836</strain>
    </source>
</reference>
<keyword evidence="2" id="KW-1185">Reference proteome</keyword>
<evidence type="ECO:0000313" key="1">
    <source>
        <dbReference type="EMBL" id="SEO10209.1"/>
    </source>
</evidence>
<gene>
    <name evidence="1" type="ORF">SAMN05216227_10478</name>
</gene>
<dbReference type="OrthoDB" id="9772295at2"/>
<dbReference type="Proteomes" id="UP000183002">
    <property type="component" value="Unassembled WGS sequence"/>
</dbReference>
<proteinExistence type="predicted"/>
<dbReference type="Pfam" id="PF08811">
    <property type="entry name" value="DUF1800"/>
    <property type="match status" value="1"/>
</dbReference>
<dbReference type="AlphaFoldDB" id="A0A1H8LYP0"/>
<dbReference type="STRING" id="1077947.SAMN05216227_10478"/>
<dbReference type="InterPro" id="IPR014917">
    <property type="entry name" value="DUF1800"/>
</dbReference>
<name>A0A1H8LYP0_9RHOB</name>
<dbReference type="RefSeq" id="WP_050520343.1">
    <property type="nucleotide sequence ID" value="NZ_FOCO01000047.1"/>
</dbReference>
<organism evidence="1 2">
    <name type="scientific">Pseudorhodobacter antarcticus</name>
    <dbReference type="NCBI Taxonomy" id="1077947"/>
    <lineage>
        <taxon>Bacteria</taxon>
        <taxon>Pseudomonadati</taxon>
        <taxon>Pseudomonadota</taxon>
        <taxon>Alphaproteobacteria</taxon>
        <taxon>Rhodobacterales</taxon>
        <taxon>Paracoccaceae</taxon>
        <taxon>Pseudorhodobacter</taxon>
    </lineage>
</organism>
<protein>
    <submittedName>
        <fullName evidence="1">Uncharacterized conserved protein, DUF1800 family</fullName>
    </submittedName>
</protein>
<dbReference type="EMBL" id="FOCO01000047">
    <property type="protein sequence ID" value="SEO10209.1"/>
    <property type="molecule type" value="Genomic_DNA"/>
</dbReference>
<accession>A0A1H8LYP0</accession>
<evidence type="ECO:0000313" key="2">
    <source>
        <dbReference type="Proteomes" id="UP000183002"/>
    </source>
</evidence>